<evidence type="ECO:0000313" key="2">
    <source>
        <dbReference type="Proteomes" id="UP001187531"/>
    </source>
</evidence>
<sequence>MRPTRRVRHADIVNAHNDIDSDLSELSDFLNSDDEEEDWTPPNVLNQTDYAESYHKVLTKKMIYPMPRRHQLQRATPQPVGREESVDHFNELFDSNSYELVAE</sequence>
<organism evidence="1 2">
    <name type="scientific">Artemia franciscana</name>
    <name type="common">Brine shrimp</name>
    <name type="synonym">Artemia sanfranciscana</name>
    <dbReference type="NCBI Taxonomy" id="6661"/>
    <lineage>
        <taxon>Eukaryota</taxon>
        <taxon>Metazoa</taxon>
        <taxon>Ecdysozoa</taxon>
        <taxon>Arthropoda</taxon>
        <taxon>Crustacea</taxon>
        <taxon>Branchiopoda</taxon>
        <taxon>Anostraca</taxon>
        <taxon>Artemiidae</taxon>
        <taxon>Artemia</taxon>
    </lineage>
</organism>
<dbReference type="AlphaFoldDB" id="A0AA88I3T5"/>
<accession>A0AA88I3T5</accession>
<evidence type="ECO:0000313" key="1">
    <source>
        <dbReference type="EMBL" id="KAK2720678.1"/>
    </source>
</evidence>
<proteinExistence type="predicted"/>
<dbReference type="EMBL" id="JAVRJZ010000007">
    <property type="protein sequence ID" value="KAK2720678.1"/>
    <property type="molecule type" value="Genomic_DNA"/>
</dbReference>
<gene>
    <name evidence="1" type="ORF">QYM36_004532</name>
</gene>
<protein>
    <submittedName>
        <fullName evidence="1">Uncharacterized protein</fullName>
    </submittedName>
</protein>
<reference evidence="1" key="1">
    <citation type="submission" date="2023-07" db="EMBL/GenBank/DDBJ databases">
        <title>Chromosome-level genome assembly of Artemia franciscana.</title>
        <authorList>
            <person name="Jo E."/>
        </authorList>
    </citation>
    <scope>NUCLEOTIDE SEQUENCE</scope>
    <source>
        <tissue evidence="1">Whole body</tissue>
    </source>
</reference>
<dbReference type="Proteomes" id="UP001187531">
    <property type="component" value="Unassembled WGS sequence"/>
</dbReference>
<name>A0AA88I3T5_ARTSF</name>
<comment type="caution">
    <text evidence="1">The sequence shown here is derived from an EMBL/GenBank/DDBJ whole genome shotgun (WGS) entry which is preliminary data.</text>
</comment>
<keyword evidence="2" id="KW-1185">Reference proteome</keyword>